<dbReference type="InterPro" id="IPR012223">
    <property type="entry name" value="TEII"/>
</dbReference>
<feature type="domain" description="Thioesterase" evidence="2">
    <location>
        <begin position="7"/>
        <end position="230"/>
    </location>
</feature>
<dbReference type="Gene3D" id="3.40.50.1820">
    <property type="entry name" value="alpha/beta hydrolase"/>
    <property type="match status" value="1"/>
</dbReference>
<comment type="similarity">
    <text evidence="1">Belongs to the thioesterase family.</text>
</comment>
<keyword evidence="4" id="KW-1185">Reference proteome</keyword>
<dbReference type="PANTHER" id="PTHR11487">
    <property type="entry name" value="THIOESTERASE"/>
    <property type="match status" value="1"/>
</dbReference>
<evidence type="ECO:0000313" key="4">
    <source>
        <dbReference type="Proteomes" id="UP001223144"/>
    </source>
</evidence>
<organism evidence="3 4">
    <name type="scientific">Streptomyces chengmaiensis</name>
    <dbReference type="NCBI Taxonomy" id="3040919"/>
    <lineage>
        <taxon>Bacteria</taxon>
        <taxon>Bacillati</taxon>
        <taxon>Actinomycetota</taxon>
        <taxon>Actinomycetes</taxon>
        <taxon>Kitasatosporales</taxon>
        <taxon>Streptomycetaceae</taxon>
        <taxon>Streptomyces</taxon>
    </lineage>
</organism>
<reference evidence="3 4" key="1">
    <citation type="submission" date="2023-04" db="EMBL/GenBank/DDBJ databases">
        <title>Streptomyces chengmaiensis sp. nov. isolated from the stem of mangrove plant in Hainan.</title>
        <authorList>
            <person name="Huang X."/>
            <person name="Zhou S."/>
            <person name="Chu X."/>
            <person name="Xie Y."/>
            <person name="Lin Y."/>
        </authorList>
    </citation>
    <scope>NUCLEOTIDE SEQUENCE [LARGE SCALE GENOMIC DNA]</scope>
    <source>
        <strain evidence="3 4">HNM0663</strain>
    </source>
</reference>
<dbReference type="PANTHER" id="PTHR11487:SF0">
    <property type="entry name" value="S-ACYL FATTY ACID SYNTHASE THIOESTERASE, MEDIUM CHAIN"/>
    <property type="match status" value="1"/>
</dbReference>
<protein>
    <submittedName>
        <fullName evidence="3">Thioesterase domain-containing protein</fullName>
    </submittedName>
</protein>
<dbReference type="RefSeq" id="WP_279929949.1">
    <property type="nucleotide sequence ID" value="NZ_JARWBG010000024.1"/>
</dbReference>
<evidence type="ECO:0000259" key="2">
    <source>
        <dbReference type="Pfam" id="PF00975"/>
    </source>
</evidence>
<name>A0ABT6HTK0_9ACTN</name>
<sequence length="247" mass="26493">MVHTRLKLFCFHHAGGSAWSFAGWGQWLGRAIEVVPVSLPPRSVSATGAPGAVSTMADLVREVTGRLAPSLDEPYAFYGHSMGSLVAYGVAQAQLAAGRRPPLCFVAGAHRAPHLPAPDMTAELSDSGSLELLSGLGGAGRLLRENPRRMRAVVDRLREDLLVGATYRHPAEGHRPLPCPVHVLHGSDDPLVPAAHAAAWNRHADGIFSLRAMPGGHFFHKEHKELFFEELGQALGAAHADRMTPAR</sequence>
<evidence type="ECO:0000256" key="1">
    <source>
        <dbReference type="ARBA" id="ARBA00007169"/>
    </source>
</evidence>
<dbReference type="SUPFAM" id="SSF53474">
    <property type="entry name" value="alpha/beta-Hydrolases"/>
    <property type="match status" value="1"/>
</dbReference>
<dbReference type="InterPro" id="IPR029058">
    <property type="entry name" value="AB_hydrolase_fold"/>
</dbReference>
<comment type="caution">
    <text evidence="3">The sequence shown here is derived from an EMBL/GenBank/DDBJ whole genome shotgun (WGS) entry which is preliminary data.</text>
</comment>
<dbReference type="InterPro" id="IPR001031">
    <property type="entry name" value="Thioesterase"/>
</dbReference>
<dbReference type="Proteomes" id="UP001223144">
    <property type="component" value="Unassembled WGS sequence"/>
</dbReference>
<gene>
    <name evidence="3" type="ORF">QCN29_20820</name>
</gene>
<proteinExistence type="inferred from homology"/>
<dbReference type="Pfam" id="PF00975">
    <property type="entry name" value="Thioesterase"/>
    <property type="match status" value="1"/>
</dbReference>
<dbReference type="EMBL" id="JARWBG010000024">
    <property type="protein sequence ID" value="MDH2391189.1"/>
    <property type="molecule type" value="Genomic_DNA"/>
</dbReference>
<accession>A0ABT6HTK0</accession>
<evidence type="ECO:0000313" key="3">
    <source>
        <dbReference type="EMBL" id="MDH2391189.1"/>
    </source>
</evidence>